<dbReference type="Pfam" id="PF15874">
    <property type="entry name" value="Il2rg"/>
    <property type="match status" value="1"/>
</dbReference>
<protein>
    <submittedName>
        <fullName evidence="3">Uncharacterized protein CXorf65 homolog isoform X2</fullName>
    </submittedName>
</protein>
<sequence>MFITILHGDHEKTLFNSHCKVEALLSSIKQCCGCEPEEMIELADESGQLKNLLQYPQLYASELLKPRETYIPFSVKRPEGSSEPVFVALLKDEVIDSKLLATLRLARNSNSTVSEKQPKPGKTKRKTVTSEARSQKAN</sequence>
<accession>A0A6P5IZU3</accession>
<dbReference type="PANTHER" id="PTHR33887">
    <property type="entry name" value="PB1 DOMAIN-CONTAINING PROTEIN"/>
    <property type="match status" value="1"/>
</dbReference>
<organism evidence="2 3">
    <name type="scientific">Phascolarctos cinereus</name>
    <name type="common">Koala</name>
    <dbReference type="NCBI Taxonomy" id="38626"/>
    <lineage>
        <taxon>Eukaryota</taxon>
        <taxon>Metazoa</taxon>
        <taxon>Chordata</taxon>
        <taxon>Craniata</taxon>
        <taxon>Vertebrata</taxon>
        <taxon>Euteleostomi</taxon>
        <taxon>Mammalia</taxon>
        <taxon>Metatheria</taxon>
        <taxon>Diprotodontia</taxon>
        <taxon>Phascolarctidae</taxon>
        <taxon>Phascolarctos</taxon>
    </lineage>
</organism>
<name>A0A6P5IZU3_PHACI</name>
<evidence type="ECO:0000313" key="2">
    <source>
        <dbReference type="Proteomes" id="UP000515140"/>
    </source>
</evidence>
<evidence type="ECO:0000313" key="3">
    <source>
        <dbReference type="RefSeq" id="XP_020824471.1"/>
    </source>
</evidence>
<dbReference type="InterPro" id="IPR039471">
    <property type="entry name" value="CXorf65-like"/>
</dbReference>
<reference evidence="3" key="1">
    <citation type="submission" date="2025-08" db="UniProtKB">
        <authorList>
            <consortium name="RefSeq"/>
        </authorList>
    </citation>
    <scope>IDENTIFICATION</scope>
    <source>
        <tissue evidence="3">Spleen</tissue>
    </source>
</reference>
<dbReference type="AlphaFoldDB" id="A0A6P5IZU3"/>
<feature type="compositionally biased region" description="Polar residues" evidence="1">
    <location>
        <begin position="129"/>
        <end position="138"/>
    </location>
</feature>
<proteinExistence type="predicted"/>
<evidence type="ECO:0000256" key="1">
    <source>
        <dbReference type="SAM" id="MobiDB-lite"/>
    </source>
</evidence>
<gene>
    <name evidence="3" type="primary">LOC110195878</name>
</gene>
<keyword evidence="2" id="KW-1185">Reference proteome</keyword>
<dbReference type="PANTHER" id="PTHR33887:SF5">
    <property type="entry name" value="PB1 DOMAIN-CONTAINING PROTEIN"/>
    <property type="match status" value="1"/>
</dbReference>
<feature type="region of interest" description="Disordered" evidence="1">
    <location>
        <begin position="108"/>
        <end position="138"/>
    </location>
</feature>
<dbReference type="Proteomes" id="UP000515140">
    <property type="component" value="Unplaced"/>
</dbReference>
<dbReference type="GeneID" id="110195878"/>
<dbReference type="RefSeq" id="XP_020824471.1">
    <property type="nucleotide sequence ID" value="XM_020968812.1"/>
</dbReference>